<dbReference type="OMA" id="ASMILQH"/>
<dbReference type="GO" id="GO:0005634">
    <property type="term" value="C:nucleus"/>
    <property type="evidence" value="ECO:0007669"/>
    <property type="project" value="TreeGrafter"/>
</dbReference>
<evidence type="ECO:0000313" key="3">
    <source>
        <dbReference type="EMBL" id="KXG50409.1"/>
    </source>
</evidence>
<evidence type="ECO:0000313" key="4">
    <source>
        <dbReference type="Proteomes" id="UP000070168"/>
    </source>
</evidence>
<dbReference type="Gene3D" id="3.40.50.1820">
    <property type="entry name" value="alpha/beta hydrolase"/>
    <property type="match status" value="1"/>
</dbReference>
<dbReference type="GO" id="GO:0016787">
    <property type="term" value="F:hydrolase activity"/>
    <property type="evidence" value="ECO:0007669"/>
    <property type="project" value="UniProtKB-KW"/>
</dbReference>
<dbReference type="Pfam" id="PF03959">
    <property type="entry name" value="FSH1"/>
    <property type="match status" value="1"/>
</dbReference>
<dbReference type="InterPro" id="IPR029058">
    <property type="entry name" value="AB_hydrolase_fold"/>
</dbReference>
<dbReference type="EMBL" id="LHQR01000047">
    <property type="protein sequence ID" value="KXG50409.1"/>
    <property type="molecule type" value="Genomic_DNA"/>
</dbReference>
<keyword evidence="4" id="KW-1185">Reference proteome</keyword>
<evidence type="ECO:0000259" key="2">
    <source>
        <dbReference type="Pfam" id="PF03959"/>
    </source>
</evidence>
<organism evidence="3 4">
    <name type="scientific">Penicillium patulum</name>
    <name type="common">Penicillium griseofulvum</name>
    <dbReference type="NCBI Taxonomy" id="5078"/>
    <lineage>
        <taxon>Eukaryota</taxon>
        <taxon>Fungi</taxon>
        <taxon>Dikarya</taxon>
        <taxon>Ascomycota</taxon>
        <taxon>Pezizomycotina</taxon>
        <taxon>Eurotiomycetes</taxon>
        <taxon>Eurotiomycetidae</taxon>
        <taxon>Eurotiales</taxon>
        <taxon>Aspergillaceae</taxon>
        <taxon>Penicillium</taxon>
    </lineage>
</organism>
<dbReference type="InterPro" id="IPR005645">
    <property type="entry name" value="FSH-like_dom"/>
</dbReference>
<dbReference type="InterPro" id="IPR050593">
    <property type="entry name" value="LovG"/>
</dbReference>
<dbReference type="SUPFAM" id="SSF53474">
    <property type="entry name" value="alpha/beta-Hydrolases"/>
    <property type="match status" value="1"/>
</dbReference>
<dbReference type="PANTHER" id="PTHR48070">
    <property type="entry name" value="ESTERASE OVCA2"/>
    <property type="match status" value="1"/>
</dbReference>
<proteinExistence type="predicted"/>
<evidence type="ECO:0000256" key="1">
    <source>
        <dbReference type="ARBA" id="ARBA00022801"/>
    </source>
</evidence>
<dbReference type="RefSeq" id="XP_040648945.1">
    <property type="nucleotide sequence ID" value="XM_040794614.1"/>
</dbReference>
<dbReference type="OrthoDB" id="414698at2759"/>
<gene>
    <name evidence="3" type="ORF">PGRI_069000</name>
</gene>
<dbReference type="PANTHER" id="PTHR48070:SF7">
    <property type="entry name" value="SERINE HYDROLASE FSH DOMAIN-CONTAINING PROTEIN-RELATED"/>
    <property type="match status" value="1"/>
</dbReference>
<dbReference type="GO" id="GO:0072330">
    <property type="term" value="P:monocarboxylic acid biosynthetic process"/>
    <property type="evidence" value="ECO:0007669"/>
    <property type="project" value="UniProtKB-ARBA"/>
</dbReference>
<protein>
    <submittedName>
        <fullName evidence="3">Serine hydrolase FSH</fullName>
    </submittedName>
</protein>
<sequence>MPTRVLCLHGMGTNAAILRAQLQPILDLLSATECEFIFPDAPWPCDPFPGVADVHEGPYLAWIRTPSTEQIADAHTYLQKYLSDPIDLVIGFSQGAALAASLMLHNELAGKPSPFKAAMLICSTLPSTRSPEYGIDVRDYFGITGPPTERPRVFPDESLVVRHEYFLRTETTRDANRPVYYNMFHADVDTVRIRIPTAHIYGRRDLLWRQQSLAMIQLCGGKVYRFEHAGGHEVPRSQAEEMCDLIEELVHAGREG</sequence>
<reference evidence="3 4" key="1">
    <citation type="journal article" date="2016" name="BMC Genomics">
        <title>Genome sequencing and secondary metabolism of the postharvest pathogen Penicillium griseofulvum.</title>
        <authorList>
            <person name="Banani H."/>
            <person name="Marcet-Houben M."/>
            <person name="Ballester A.R."/>
            <person name="Abbruscato P."/>
            <person name="Gonzalez-Candelas L."/>
            <person name="Gabaldon T."/>
            <person name="Spadaro D."/>
        </authorList>
    </citation>
    <scope>NUCLEOTIDE SEQUENCE [LARGE SCALE GENOMIC DNA]</scope>
    <source>
        <strain evidence="3 4">PG3</strain>
    </source>
</reference>
<dbReference type="Proteomes" id="UP000070168">
    <property type="component" value="Unassembled WGS sequence"/>
</dbReference>
<dbReference type="GO" id="GO:0017000">
    <property type="term" value="P:antibiotic biosynthetic process"/>
    <property type="evidence" value="ECO:0007669"/>
    <property type="project" value="UniProtKB-ARBA"/>
</dbReference>
<name>A0A135LNA3_PENPA</name>
<accession>A0A135LNA3</accession>
<dbReference type="GeneID" id="63709914"/>
<feature type="domain" description="Serine hydrolase" evidence="2">
    <location>
        <begin position="3"/>
        <end position="239"/>
    </location>
</feature>
<keyword evidence="1 3" id="KW-0378">Hydrolase</keyword>
<dbReference type="GO" id="GO:0019748">
    <property type="term" value="P:secondary metabolic process"/>
    <property type="evidence" value="ECO:0007669"/>
    <property type="project" value="TreeGrafter"/>
</dbReference>
<dbReference type="STRING" id="5078.A0A135LNA3"/>
<dbReference type="AlphaFoldDB" id="A0A135LNA3"/>
<comment type="caution">
    <text evidence="3">The sequence shown here is derived from an EMBL/GenBank/DDBJ whole genome shotgun (WGS) entry which is preliminary data.</text>
</comment>
<dbReference type="GO" id="GO:0005737">
    <property type="term" value="C:cytoplasm"/>
    <property type="evidence" value="ECO:0007669"/>
    <property type="project" value="TreeGrafter"/>
</dbReference>